<dbReference type="SUPFAM" id="SSF52540">
    <property type="entry name" value="P-loop containing nucleoside triphosphate hydrolases"/>
    <property type="match status" value="1"/>
</dbReference>
<name>A0A7R6SZ57_9BACT</name>
<gene>
    <name evidence="2" type="ORF">TTHT_1949</name>
</gene>
<dbReference type="Gene3D" id="3.40.50.300">
    <property type="entry name" value="P-loop containing nucleotide triphosphate hydrolases"/>
    <property type="match status" value="1"/>
</dbReference>
<dbReference type="Pfam" id="PF13469">
    <property type="entry name" value="Sulfotransfer_3"/>
    <property type="match status" value="1"/>
</dbReference>
<reference evidence="2 3" key="1">
    <citation type="journal article" date="2012" name="Extremophiles">
        <title>Thermotomaculum hydrothermale gen. nov., sp. nov., a novel heterotrophic thermophile within the phylum Acidobacteria from a deep-sea hydrothermal vent chimney in the Southern Okinawa Trough.</title>
        <authorList>
            <person name="Izumi H."/>
            <person name="Nunoura T."/>
            <person name="Miyazaki M."/>
            <person name="Mino S."/>
            <person name="Toki T."/>
            <person name="Takai K."/>
            <person name="Sako Y."/>
            <person name="Sawabe T."/>
            <person name="Nakagawa S."/>
        </authorList>
    </citation>
    <scope>NUCLEOTIDE SEQUENCE [LARGE SCALE GENOMIC DNA]</scope>
    <source>
        <strain evidence="2 3">AC55</strain>
    </source>
</reference>
<proteinExistence type="predicted"/>
<protein>
    <submittedName>
        <fullName evidence="2">Sulfotransferase</fullName>
    </submittedName>
</protein>
<dbReference type="KEGG" id="thyd:TTHT_1949"/>
<dbReference type="AlphaFoldDB" id="A0A7R6SZ57"/>
<dbReference type="RefSeq" id="WP_201327707.1">
    <property type="nucleotide sequence ID" value="NZ_AP017470.1"/>
</dbReference>
<dbReference type="InterPro" id="IPR027417">
    <property type="entry name" value="P-loop_NTPase"/>
</dbReference>
<dbReference type="Proteomes" id="UP000595564">
    <property type="component" value="Chromosome"/>
</dbReference>
<dbReference type="EMBL" id="AP017470">
    <property type="protein sequence ID" value="BBB33400.1"/>
    <property type="molecule type" value="Genomic_DNA"/>
</dbReference>
<evidence type="ECO:0000313" key="3">
    <source>
        <dbReference type="Proteomes" id="UP000595564"/>
    </source>
</evidence>
<dbReference type="PANTHER" id="PTHR10605:SF56">
    <property type="entry name" value="BIFUNCTIONAL HEPARAN SULFATE N-DEACETYLASE_N-SULFOTRANSFERASE"/>
    <property type="match status" value="1"/>
</dbReference>
<organism evidence="2 3">
    <name type="scientific">Thermotomaculum hydrothermale</name>
    <dbReference type="NCBI Taxonomy" id="981385"/>
    <lineage>
        <taxon>Bacteria</taxon>
        <taxon>Pseudomonadati</taxon>
        <taxon>Acidobacteriota</taxon>
        <taxon>Holophagae</taxon>
        <taxon>Thermotomaculales</taxon>
        <taxon>Thermotomaculaceae</taxon>
        <taxon>Thermotomaculum</taxon>
    </lineage>
</organism>
<evidence type="ECO:0000313" key="2">
    <source>
        <dbReference type="EMBL" id="BBB33400.1"/>
    </source>
</evidence>
<keyword evidence="3" id="KW-1185">Reference proteome</keyword>
<accession>A0A7R6SZ57</accession>
<keyword evidence="1 2" id="KW-0808">Transferase</keyword>
<dbReference type="GO" id="GO:0008146">
    <property type="term" value="F:sulfotransferase activity"/>
    <property type="evidence" value="ECO:0007669"/>
    <property type="project" value="InterPro"/>
</dbReference>
<dbReference type="InterPro" id="IPR037359">
    <property type="entry name" value="NST/OST"/>
</dbReference>
<evidence type="ECO:0000256" key="1">
    <source>
        <dbReference type="ARBA" id="ARBA00022679"/>
    </source>
</evidence>
<dbReference type="PANTHER" id="PTHR10605">
    <property type="entry name" value="HEPARAN SULFATE SULFOTRANSFERASE"/>
    <property type="match status" value="1"/>
</dbReference>
<sequence length="302" mass="36164">MPLPNFLIVGAAKSGTTALYHYLKEHPDIFMSPIKEPKFITSNFLKFPSKGVGDEKEDRRIIRDWQSYKNLFYDVKNEKAIGEASVDNLYFYEKSIFYIKKYLGDPKIIIGLRNPIERAFSAYLHLIRDEREYLTFEEALEQEEQRISNNWRLIWHYKNVGFYYKQVKAYLDNFSNVKIYLYDDFKETPLAVVQDIFRFLEVDDSFIPKTIKMRFNVSGIPNNKFLHNFLMKPNTLKSIVRPFVKALIPKDMRMKIKIKLLQKNLKKPQMNPETKEYLKNLYKEDMLKLQELIKRDLSHWLE</sequence>